<evidence type="ECO:0000313" key="5">
    <source>
        <dbReference type="Proteomes" id="UP000288215"/>
    </source>
</evidence>
<dbReference type="AlphaFoldDB" id="A0A3S3RP18"/>
<evidence type="ECO:0000313" key="4">
    <source>
        <dbReference type="EMBL" id="RWX74253.1"/>
    </source>
</evidence>
<proteinExistence type="inferred from homology"/>
<evidence type="ECO:0000259" key="3">
    <source>
        <dbReference type="Pfam" id="PF01557"/>
    </source>
</evidence>
<dbReference type="FunFam" id="3.90.850.10:FF:000002">
    <property type="entry name" value="2-hydroxyhepta-2,4-diene-1,7-dioate isomerase"/>
    <property type="match status" value="1"/>
</dbReference>
<dbReference type="GO" id="GO:0046872">
    <property type="term" value="F:metal ion binding"/>
    <property type="evidence" value="ECO:0007669"/>
    <property type="project" value="UniProtKB-KW"/>
</dbReference>
<accession>A0A3S3RP18</accession>
<dbReference type="InterPro" id="IPR011234">
    <property type="entry name" value="Fumarylacetoacetase-like_C"/>
</dbReference>
<name>A0A3S3RP18_METS7</name>
<dbReference type="PANTHER" id="PTHR42796">
    <property type="entry name" value="FUMARYLACETOACETATE HYDROLASE DOMAIN-CONTAINING PROTEIN 2A-RELATED"/>
    <property type="match status" value="1"/>
</dbReference>
<sequence length="300" mass="32791">MKFATFEQGSKLFPGVVAGEYLVRLDSFEPIKEIIGGADLSLLSFIELADGALLSSLKGAVDSLSGSDLIGMEERREAVRLNEARLRAPITRPPAVFCLGFNFRSHAPELKRPVPEVPVVFMKPSRSVVGPGDEIVLPKASARVDYEVELCVVIGKGGRYIPRSEAYSRIFGYTVLNDITARDIQQRDFSLARPWLRSKGFDTFAPIGPFIVTGDEIGDPMSLSLSLSVNGEVRQSSRTSEMIFDVPSVVEYISSFTTLEPGALIAMGTPEKIGQLHDGDVVEATVERIGTLRNRAVLER</sequence>
<dbReference type="Gene3D" id="3.90.850.10">
    <property type="entry name" value="Fumarylacetoacetase-like, C-terminal domain"/>
    <property type="match status" value="1"/>
</dbReference>
<organism evidence="4 5">
    <name type="scientific">Methanosuratincola subterraneus</name>
    <dbReference type="NCBI Taxonomy" id="2593994"/>
    <lineage>
        <taxon>Archaea</taxon>
        <taxon>Thermoproteota</taxon>
        <taxon>Methanosuratincolia</taxon>
        <taxon>Candidatus Methanomethylicales</taxon>
        <taxon>Candidatus Methanomethylicaceae</taxon>
        <taxon>Candidatus Methanosuratincola (ex Vanwonterghem et al. 2016)</taxon>
    </lineage>
</organism>
<reference evidence="4 5" key="1">
    <citation type="submission" date="2018-12" db="EMBL/GenBank/DDBJ databases">
        <title>The complete genome of the methanogenic archaea of the candidate phylum Verstraetearchaeota, obtained from the metagenome of underground thermal water.</title>
        <authorList>
            <person name="Kadnikov V.V."/>
            <person name="Mardanov A.V."/>
            <person name="Beletsky A.V."/>
            <person name="Karnachuk O.V."/>
            <person name="Ravin N.V."/>
        </authorList>
    </citation>
    <scope>NUCLEOTIDE SEQUENCE [LARGE SCALE GENOMIC DNA]</scope>
    <source>
        <strain evidence="4">Ch88</strain>
    </source>
</reference>
<comment type="similarity">
    <text evidence="1">Belongs to the FAH family.</text>
</comment>
<evidence type="ECO:0000256" key="1">
    <source>
        <dbReference type="ARBA" id="ARBA00010211"/>
    </source>
</evidence>
<dbReference type="Proteomes" id="UP000288215">
    <property type="component" value="Unassembled WGS sequence"/>
</dbReference>
<dbReference type="GO" id="GO:0016787">
    <property type="term" value="F:hydrolase activity"/>
    <property type="evidence" value="ECO:0007669"/>
    <property type="project" value="UniProtKB-KW"/>
</dbReference>
<dbReference type="PANTHER" id="PTHR42796:SF4">
    <property type="entry name" value="FUMARYLACETOACETATE HYDROLASE DOMAIN-CONTAINING PROTEIN 2A"/>
    <property type="match status" value="1"/>
</dbReference>
<dbReference type="GO" id="GO:0016853">
    <property type="term" value="F:isomerase activity"/>
    <property type="evidence" value="ECO:0007669"/>
    <property type="project" value="UniProtKB-ARBA"/>
</dbReference>
<keyword evidence="2" id="KW-0479">Metal-binding</keyword>
<evidence type="ECO:0000256" key="2">
    <source>
        <dbReference type="ARBA" id="ARBA00022723"/>
    </source>
</evidence>
<dbReference type="InterPro" id="IPR051121">
    <property type="entry name" value="FAH"/>
</dbReference>
<dbReference type="SUPFAM" id="SSF56529">
    <property type="entry name" value="FAH"/>
    <property type="match status" value="1"/>
</dbReference>
<comment type="caution">
    <text evidence="4">The sequence shown here is derived from an EMBL/GenBank/DDBJ whole genome shotgun (WGS) entry which is preliminary data.</text>
</comment>
<dbReference type="InterPro" id="IPR036663">
    <property type="entry name" value="Fumarylacetoacetase_C_sf"/>
</dbReference>
<feature type="domain" description="Fumarylacetoacetase-like C-terminal" evidence="3">
    <location>
        <begin position="96"/>
        <end position="295"/>
    </location>
</feature>
<protein>
    <submittedName>
        <fullName evidence="4">Fumarylacetoacetate hydrolase family protein</fullName>
    </submittedName>
</protein>
<keyword evidence="4" id="KW-0378">Hydrolase</keyword>
<dbReference type="GO" id="GO:0019752">
    <property type="term" value="P:carboxylic acid metabolic process"/>
    <property type="evidence" value="ECO:0007669"/>
    <property type="project" value="UniProtKB-ARBA"/>
</dbReference>
<dbReference type="Pfam" id="PF01557">
    <property type="entry name" value="FAA_hydrolase"/>
    <property type="match status" value="1"/>
</dbReference>
<dbReference type="EMBL" id="RXGA01000001">
    <property type="protein sequence ID" value="RWX74253.1"/>
    <property type="molecule type" value="Genomic_DNA"/>
</dbReference>
<gene>
    <name evidence="4" type="ORF">Metus_0278</name>
</gene>